<evidence type="ECO:0000256" key="2">
    <source>
        <dbReference type="ARBA" id="ARBA00022723"/>
    </source>
</evidence>
<dbReference type="Gene3D" id="3.40.630.10">
    <property type="entry name" value="Zn peptidases"/>
    <property type="match status" value="1"/>
</dbReference>
<proteinExistence type="predicted"/>
<dbReference type="SUPFAM" id="SSF53187">
    <property type="entry name" value="Zn-dependent exopeptidases"/>
    <property type="match status" value="1"/>
</dbReference>
<evidence type="ECO:0000256" key="5">
    <source>
        <dbReference type="SAM" id="MobiDB-lite"/>
    </source>
</evidence>
<dbReference type="Proteomes" id="UP000588017">
    <property type="component" value="Unassembled WGS sequence"/>
</dbReference>
<evidence type="ECO:0000256" key="4">
    <source>
        <dbReference type="ARBA" id="ARBA00022833"/>
    </source>
</evidence>
<dbReference type="PANTHER" id="PTHR37326:SF1">
    <property type="entry name" value="BLL3975 PROTEIN"/>
    <property type="match status" value="1"/>
</dbReference>
<feature type="compositionally biased region" description="Basic and acidic residues" evidence="5">
    <location>
        <begin position="1"/>
        <end position="18"/>
    </location>
</feature>
<gene>
    <name evidence="7" type="ORF">HNQ73_003465</name>
</gene>
<keyword evidence="4" id="KW-0862">Zinc</keyword>
<dbReference type="AlphaFoldDB" id="A0A841KEQ5"/>
<dbReference type="InterPro" id="IPR053138">
    <property type="entry name" value="N-alpha-Ac-DABA_deacetylase"/>
</dbReference>
<dbReference type="PANTHER" id="PTHR37326">
    <property type="entry name" value="BLL3975 PROTEIN"/>
    <property type="match status" value="1"/>
</dbReference>
<accession>A0A841KEQ5</accession>
<dbReference type="GO" id="GO:0046872">
    <property type="term" value="F:metal ion binding"/>
    <property type="evidence" value="ECO:0007669"/>
    <property type="project" value="UniProtKB-KW"/>
</dbReference>
<evidence type="ECO:0000256" key="3">
    <source>
        <dbReference type="ARBA" id="ARBA00022801"/>
    </source>
</evidence>
<evidence type="ECO:0000313" key="8">
    <source>
        <dbReference type="Proteomes" id="UP000588017"/>
    </source>
</evidence>
<feature type="region of interest" description="Disordered" evidence="5">
    <location>
        <begin position="1"/>
        <end position="20"/>
    </location>
</feature>
<dbReference type="Pfam" id="PF24827">
    <property type="entry name" value="AstE_AspA_cat"/>
    <property type="match status" value="1"/>
</dbReference>
<keyword evidence="2" id="KW-0479">Metal-binding</keyword>
<keyword evidence="3" id="KW-0378">Hydrolase</keyword>
<dbReference type="InterPro" id="IPR055438">
    <property type="entry name" value="AstE_AspA_cat"/>
</dbReference>
<name>A0A841KEQ5_9HYPH</name>
<dbReference type="InterPro" id="IPR043795">
    <property type="entry name" value="N-alpha-Ac-DABA-like"/>
</dbReference>
<organism evidence="7 8">
    <name type="scientific">Chelatococcus composti</name>
    <dbReference type="NCBI Taxonomy" id="1743235"/>
    <lineage>
        <taxon>Bacteria</taxon>
        <taxon>Pseudomonadati</taxon>
        <taxon>Pseudomonadota</taxon>
        <taxon>Alphaproteobacteria</taxon>
        <taxon>Hyphomicrobiales</taxon>
        <taxon>Chelatococcaceae</taxon>
        <taxon>Chelatococcus</taxon>
    </lineage>
</organism>
<dbReference type="GO" id="GO:0016811">
    <property type="term" value="F:hydrolase activity, acting on carbon-nitrogen (but not peptide) bonds, in linear amides"/>
    <property type="evidence" value="ECO:0007669"/>
    <property type="project" value="InterPro"/>
</dbReference>
<reference evidence="7 8" key="1">
    <citation type="submission" date="2020-08" db="EMBL/GenBank/DDBJ databases">
        <title>Genomic Encyclopedia of Type Strains, Phase IV (KMG-IV): sequencing the most valuable type-strain genomes for metagenomic binning, comparative biology and taxonomic classification.</title>
        <authorList>
            <person name="Goeker M."/>
        </authorList>
    </citation>
    <scope>NUCLEOTIDE SEQUENCE [LARGE SCALE GENOMIC DNA]</scope>
    <source>
        <strain evidence="7 8">DSM 101465</strain>
    </source>
</reference>
<dbReference type="GO" id="GO:0016788">
    <property type="term" value="F:hydrolase activity, acting on ester bonds"/>
    <property type="evidence" value="ECO:0007669"/>
    <property type="project" value="InterPro"/>
</dbReference>
<protein>
    <submittedName>
        <fullName evidence="7">Putative deacylase</fullName>
    </submittedName>
</protein>
<dbReference type="RefSeq" id="WP_183336539.1">
    <property type="nucleotide sequence ID" value="NZ_BMHX01000011.1"/>
</dbReference>
<comment type="caution">
    <text evidence="7">The sequence shown here is derived from an EMBL/GenBank/DDBJ whole genome shotgun (WGS) entry which is preliminary data.</text>
</comment>
<evidence type="ECO:0000259" key="6">
    <source>
        <dbReference type="Pfam" id="PF24827"/>
    </source>
</evidence>
<feature type="domain" description="Succinylglutamate desuccinylase/Aspartoacylase catalytic" evidence="6">
    <location>
        <begin position="41"/>
        <end position="224"/>
    </location>
</feature>
<dbReference type="PIRSF" id="PIRSF039012">
    <property type="entry name" value="ASP"/>
    <property type="match status" value="1"/>
</dbReference>
<comment type="cofactor">
    <cofactor evidence="1">
        <name>Zn(2+)</name>
        <dbReference type="ChEBI" id="CHEBI:29105"/>
    </cofactor>
</comment>
<dbReference type="EMBL" id="JACHEH010000012">
    <property type="protein sequence ID" value="MBB6169812.1"/>
    <property type="molecule type" value="Genomic_DNA"/>
</dbReference>
<evidence type="ECO:0000313" key="7">
    <source>
        <dbReference type="EMBL" id="MBB6169812.1"/>
    </source>
</evidence>
<evidence type="ECO:0000256" key="1">
    <source>
        <dbReference type="ARBA" id="ARBA00001947"/>
    </source>
</evidence>
<sequence>MMVGTARREPGKITRGHVELGSYPDGPLTSPVMIAAGAKEGPTLWLQACIHGPEVVGPLSIQRFLKTVDLSQMSGTVICLMLANPLGFRGYNRLTPQDGFNLNRVFPGDPGGHHSQQLAHRLLELSLEKSDAMLDLHSGGDLTITCHFTLFHNDGTPAGIESERLARATGAPNVWNSLEPFLSGAHFANYTKRGKPSLIVESGGGARVTPEDLERLTGAIFGVCRAMGILPGETPKLDRIRLGGDAVHLKSRRGGLFIPHVAPGDDVSEGQHLADLVDLFGDVVEEVRCPLKRAWVGSIRRPHMPIYNGDQVFELVETKGYEPA</sequence>
<keyword evidence="8" id="KW-1185">Reference proteome</keyword>